<gene>
    <name evidence="1" type="ORF">Klosneuvirus_3_109</name>
</gene>
<sequence>MKLYIAGKFSEKEQIKKYMEEAIKLGHTITHDWTSFENEGDDKERMKRSAEKDIIGVQNCDCVIAILTDPKYAYRGTWCEIGCSMGLGKKVIMVNPNKDAYCTTNCFYHHPNIVHVDNWDDALEKLN</sequence>
<protein>
    <submittedName>
        <fullName evidence="1">Nucleoside 2-deoxyribosyltransferase</fullName>
    </submittedName>
</protein>
<dbReference type="Gene3D" id="3.40.50.450">
    <property type="match status" value="1"/>
</dbReference>
<accession>A0A1V0SK23</accession>
<dbReference type="InterPro" id="IPR007710">
    <property type="entry name" value="Nucleoside_deoxyribTrfase"/>
</dbReference>
<evidence type="ECO:0000313" key="1">
    <source>
        <dbReference type="EMBL" id="ARF11974.1"/>
    </source>
</evidence>
<dbReference type="EMBL" id="KY684110">
    <property type="protein sequence ID" value="ARF11974.1"/>
    <property type="molecule type" value="Genomic_DNA"/>
</dbReference>
<reference evidence="1" key="1">
    <citation type="journal article" date="2017" name="Science">
        <title>Giant viruses with an expanded complement of translation system components.</title>
        <authorList>
            <person name="Schulz F."/>
            <person name="Yutin N."/>
            <person name="Ivanova N.N."/>
            <person name="Ortega D.R."/>
            <person name="Lee T.K."/>
            <person name="Vierheilig J."/>
            <person name="Daims H."/>
            <person name="Horn M."/>
            <person name="Wagner M."/>
            <person name="Jensen G.J."/>
            <person name="Kyrpides N.C."/>
            <person name="Koonin E.V."/>
            <person name="Woyke T."/>
        </authorList>
    </citation>
    <scope>NUCLEOTIDE SEQUENCE</scope>
    <source>
        <strain evidence="1">KNV1</strain>
    </source>
</reference>
<proteinExistence type="predicted"/>
<dbReference type="SUPFAM" id="SSF52309">
    <property type="entry name" value="N-(deoxy)ribosyltransferase-like"/>
    <property type="match status" value="1"/>
</dbReference>
<name>A0A1V0SK23_9VIRU</name>
<organism evidence="1">
    <name type="scientific">Klosneuvirus KNV1</name>
    <dbReference type="NCBI Taxonomy" id="1977640"/>
    <lineage>
        <taxon>Viruses</taxon>
        <taxon>Varidnaviria</taxon>
        <taxon>Bamfordvirae</taxon>
        <taxon>Nucleocytoviricota</taxon>
        <taxon>Megaviricetes</taxon>
        <taxon>Imitervirales</taxon>
        <taxon>Mimiviridae</taxon>
        <taxon>Klosneuvirinae</taxon>
        <taxon>Klosneuvirus</taxon>
    </lineage>
</organism>
<dbReference type="GO" id="GO:0016740">
    <property type="term" value="F:transferase activity"/>
    <property type="evidence" value="ECO:0007669"/>
    <property type="project" value="UniProtKB-KW"/>
</dbReference>
<dbReference type="Pfam" id="PF05014">
    <property type="entry name" value="Nuc_deoxyrib_tr"/>
    <property type="match status" value="1"/>
</dbReference>
<keyword evidence="1" id="KW-0808">Transferase</keyword>